<dbReference type="EMBL" id="HBUE01150064">
    <property type="protein sequence ID" value="CAG6504715.1"/>
    <property type="molecule type" value="Transcribed_RNA"/>
</dbReference>
<reference evidence="2" key="1">
    <citation type="submission" date="2021-05" db="EMBL/GenBank/DDBJ databases">
        <authorList>
            <person name="Alioto T."/>
            <person name="Alioto T."/>
            <person name="Gomez Garrido J."/>
        </authorList>
    </citation>
    <scope>NUCLEOTIDE SEQUENCE</scope>
</reference>
<dbReference type="EMBL" id="HBUE01102762">
    <property type="protein sequence ID" value="CAG6486124.1"/>
    <property type="molecule type" value="Transcribed_RNA"/>
</dbReference>
<organism evidence="2">
    <name type="scientific">Culex pipiens</name>
    <name type="common">House mosquito</name>
    <dbReference type="NCBI Taxonomy" id="7175"/>
    <lineage>
        <taxon>Eukaryota</taxon>
        <taxon>Metazoa</taxon>
        <taxon>Ecdysozoa</taxon>
        <taxon>Arthropoda</taxon>
        <taxon>Hexapoda</taxon>
        <taxon>Insecta</taxon>
        <taxon>Pterygota</taxon>
        <taxon>Neoptera</taxon>
        <taxon>Endopterygota</taxon>
        <taxon>Diptera</taxon>
        <taxon>Nematocera</taxon>
        <taxon>Culicoidea</taxon>
        <taxon>Culicidae</taxon>
        <taxon>Culicinae</taxon>
        <taxon>Culicini</taxon>
        <taxon>Culex</taxon>
        <taxon>Culex</taxon>
    </lineage>
</organism>
<sequence length="111" mass="12863">MLPRHKHKNNNIALQPPNRAPERFPNNGGNRHEPRVRPGPHLPMLPSRIPGSATHLPGRRSRRRRHHTLRNARQLHPNFYQLQRRHAVAAVLRVRHGSHHGVRVPQAVRAE</sequence>
<protein>
    <submittedName>
        <fullName evidence="2">(northern house mosquito) hypothetical protein</fullName>
    </submittedName>
</protein>
<dbReference type="EMBL" id="HBUE01255046">
    <property type="protein sequence ID" value="CAG6555996.1"/>
    <property type="molecule type" value="Transcribed_RNA"/>
</dbReference>
<feature type="region of interest" description="Disordered" evidence="1">
    <location>
        <begin position="1"/>
        <end position="65"/>
    </location>
</feature>
<name>A0A8D8D919_CULPI</name>
<dbReference type="AlphaFoldDB" id="A0A8D8D919"/>
<evidence type="ECO:0000313" key="2">
    <source>
        <dbReference type="EMBL" id="CAG6504715.1"/>
    </source>
</evidence>
<proteinExistence type="predicted"/>
<accession>A0A8D8D919</accession>
<evidence type="ECO:0000256" key="1">
    <source>
        <dbReference type="SAM" id="MobiDB-lite"/>
    </source>
</evidence>